<feature type="domain" description="Type I restriction modification DNA specificity" evidence="4">
    <location>
        <begin position="241"/>
        <end position="355"/>
    </location>
</feature>
<gene>
    <name evidence="5" type="ORF">NQZ67_27905</name>
</gene>
<sequence length="403" mass="45372">MSSEWKITKLEDVSVNLNNKRIPLSSRDREKLDKIYPYYGAQGIIDYVDNYLFDGEYLLIAEDGENLKSRKQNVANIAKGKFWVNNHAHILQNNSMSDLYFLYYLINNEDIGGYITGSVQPKLSKASLNSIKITLPALSEQRAISKLLKSLDDKIELNNAINKNLEEMAQALFKRWFVDFEFPNENGEPYKSSGGVFEESELGLIPIGWKADNIGNCSSVVTRGIAPKYDDSSEKRVINQKCIRNGFLNISLSRGHSGKVPADKQLQFGDILVNSTGVGTLGRVAQVIDDLVDYTVDSHVTIIRPNNEKVIGYMGCLLKRMQSVFEHSSTGSTGQTELGREAIKQIKILIPEDKVMEKFSAIYDIFSENMSRSFLNNRTLAQIRDILLPKLMSGEIRVPVEQP</sequence>
<evidence type="ECO:0000256" key="3">
    <source>
        <dbReference type="ARBA" id="ARBA00023125"/>
    </source>
</evidence>
<dbReference type="GO" id="GO:0016787">
    <property type="term" value="F:hydrolase activity"/>
    <property type="evidence" value="ECO:0007669"/>
    <property type="project" value="UniProtKB-KW"/>
</dbReference>
<keyword evidence="5" id="KW-0540">Nuclease</keyword>
<dbReference type="EC" id="3.1.21.-" evidence="5"/>
<accession>A0A9X2MWN2</accession>
<evidence type="ECO:0000256" key="1">
    <source>
        <dbReference type="ARBA" id="ARBA00010923"/>
    </source>
</evidence>
<organism evidence="5 6">
    <name type="scientific">Paenibacillus soyae</name>
    <dbReference type="NCBI Taxonomy" id="2969249"/>
    <lineage>
        <taxon>Bacteria</taxon>
        <taxon>Bacillati</taxon>
        <taxon>Bacillota</taxon>
        <taxon>Bacilli</taxon>
        <taxon>Bacillales</taxon>
        <taxon>Paenibacillaceae</taxon>
        <taxon>Paenibacillus</taxon>
    </lineage>
</organism>
<keyword evidence="3" id="KW-0238">DNA-binding</keyword>
<dbReference type="InterPro" id="IPR044946">
    <property type="entry name" value="Restrct_endonuc_typeI_TRD_sf"/>
</dbReference>
<dbReference type="Proteomes" id="UP001141950">
    <property type="component" value="Unassembled WGS sequence"/>
</dbReference>
<keyword evidence="5" id="KW-0378">Hydrolase</keyword>
<dbReference type="Gene3D" id="3.90.220.20">
    <property type="entry name" value="DNA methylase specificity domains"/>
    <property type="match status" value="2"/>
</dbReference>
<dbReference type="GO" id="GO:0009307">
    <property type="term" value="P:DNA restriction-modification system"/>
    <property type="evidence" value="ECO:0007669"/>
    <property type="project" value="UniProtKB-KW"/>
</dbReference>
<name>A0A9X2MWN2_9BACL</name>
<feature type="domain" description="Type I restriction modification DNA specificity" evidence="4">
    <location>
        <begin position="3"/>
        <end position="167"/>
    </location>
</feature>
<dbReference type="CDD" id="cd17262">
    <property type="entry name" value="RMtype1_S_Aco12261I-TRD2-CR2"/>
    <property type="match status" value="1"/>
</dbReference>
<dbReference type="PANTHER" id="PTHR30408:SF13">
    <property type="entry name" value="TYPE I RESTRICTION ENZYME HINDI SPECIFICITY SUBUNIT"/>
    <property type="match status" value="1"/>
</dbReference>
<dbReference type="Pfam" id="PF01420">
    <property type="entry name" value="Methylase_S"/>
    <property type="match status" value="2"/>
</dbReference>
<protein>
    <submittedName>
        <fullName evidence="5">Restriction endonuclease subunit S</fullName>
        <ecNumber evidence="5">3.1.21.-</ecNumber>
    </submittedName>
</protein>
<dbReference type="AlphaFoldDB" id="A0A9X2MWN2"/>
<keyword evidence="5" id="KW-0255">Endonuclease</keyword>
<dbReference type="GO" id="GO:0004519">
    <property type="term" value="F:endonuclease activity"/>
    <property type="evidence" value="ECO:0007669"/>
    <property type="project" value="UniProtKB-KW"/>
</dbReference>
<reference evidence="5" key="1">
    <citation type="submission" date="2022-08" db="EMBL/GenBank/DDBJ databases">
        <title>The genomic sequence of strain Paenibacillus sp. SCIV0701.</title>
        <authorList>
            <person name="Zhao H."/>
        </authorList>
    </citation>
    <scope>NUCLEOTIDE SEQUENCE</scope>
    <source>
        <strain evidence="5">SCIV0701</strain>
    </source>
</reference>
<dbReference type="EMBL" id="JANIPJ010000032">
    <property type="protein sequence ID" value="MCR2807722.1"/>
    <property type="molecule type" value="Genomic_DNA"/>
</dbReference>
<dbReference type="GO" id="GO:0003677">
    <property type="term" value="F:DNA binding"/>
    <property type="evidence" value="ECO:0007669"/>
    <property type="project" value="UniProtKB-KW"/>
</dbReference>
<dbReference type="InterPro" id="IPR052021">
    <property type="entry name" value="Type-I_RS_S_subunit"/>
</dbReference>
<evidence type="ECO:0000313" key="5">
    <source>
        <dbReference type="EMBL" id="MCR2807722.1"/>
    </source>
</evidence>
<dbReference type="PANTHER" id="PTHR30408">
    <property type="entry name" value="TYPE-1 RESTRICTION ENZYME ECOKI SPECIFICITY PROTEIN"/>
    <property type="match status" value="1"/>
</dbReference>
<dbReference type="RefSeq" id="WP_257452467.1">
    <property type="nucleotide sequence ID" value="NZ_JANIPJ010000032.1"/>
</dbReference>
<keyword evidence="2" id="KW-0680">Restriction system</keyword>
<evidence type="ECO:0000313" key="6">
    <source>
        <dbReference type="Proteomes" id="UP001141950"/>
    </source>
</evidence>
<keyword evidence="6" id="KW-1185">Reference proteome</keyword>
<proteinExistence type="inferred from homology"/>
<evidence type="ECO:0000256" key="2">
    <source>
        <dbReference type="ARBA" id="ARBA00022747"/>
    </source>
</evidence>
<dbReference type="InterPro" id="IPR000055">
    <property type="entry name" value="Restrct_endonuc_typeI_TRD"/>
</dbReference>
<comment type="similarity">
    <text evidence="1">Belongs to the type-I restriction system S methylase family.</text>
</comment>
<evidence type="ECO:0000259" key="4">
    <source>
        <dbReference type="Pfam" id="PF01420"/>
    </source>
</evidence>
<comment type="caution">
    <text evidence="5">The sequence shown here is derived from an EMBL/GenBank/DDBJ whole genome shotgun (WGS) entry which is preliminary data.</text>
</comment>
<dbReference type="SUPFAM" id="SSF116734">
    <property type="entry name" value="DNA methylase specificity domain"/>
    <property type="match status" value="2"/>
</dbReference>